<keyword evidence="5" id="KW-1185">Reference proteome</keyword>
<protein>
    <recommendedName>
        <fullName evidence="6">Arylsulfatase I</fullName>
    </recommendedName>
</protein>
<dbReference type="GO" id="GO:0046872">
    <property type="term" value="F:metal ion binding"/>
    <property type="evidence" value="ECO:0007669"/>
    <property type="project" value="UniProtKB-KW"/>
</dbReference>
<dbReference type="GO" id="GO:0008484">
    <property type="term" value="F:sulfuric ester hydrolase activity"/>
    <property type="evidence" value="ECO:0007669"/>
    <property type="project" value="InterPro"/>
</dbReference>
<dbReference type="InterPro" id="IPR017850">
    <property type="entry name" value="Alkaline_phosphatase_core_sf"/>
</dbReference>
<accession>A0AAV2SPR3</accession>
<dbReference type="EMBL" id="CAXKWB010102642">
    <property type="protein sequence ID" value="CAL4226198.1"/>
    <property type="molecule type" value="Genomic_DNA"/>
</dbReference>
<comment type="caution">
    <text evidence="4">The sequence shown here is derived from an EMBL/GenBank/DDBJ whole genome shotgun (WGS) entry which is preliminary data.</text>
</comment>
<evidence type="ECO:0008006" key="6">
    <source>
        <dbReference type="Google" id="ProtNLM"/>
    </source>
</evidence>
<sequence length="117" mass="13196">RHKNWKLVVGNAGRFDGWVPPHDVTAGALLGEEKKKCCSSWETRNGQNHFMLFNLKDDPLETTDLSDHFPQVVSTLKSRLRTYAMESINPQIPRDDPQGHPALHGGFYSPGWCNPVV</sequence>
<gene>
    <name evidence="4" type="ORF">MNOR_LOCUS39438</name>
</gene>
<evidence type="ECO:0000313" key="4">
    <source>
        <dbReference type="EMBL" id="CAL4226198.1"/>
    </source>
</evidence>
<dbReference type="InterPro" id="IPR047115">
    <property type="entry name" value="ARSB"/>
</dbReference>
<feature type="non-terminal residue" evidence="4">
    <location>
        <position position="1"/>
    </location>
</feature>
<evidence type="ECO:0000256" key="3">
    <source>
        <dbReference type="ARBA" id="ARBA00023180"/>
    </source>
</evidence>
<evidence type="ECO:0000256" key="1">
    <source>
        <dbReference type="ARBA" id="ARBA00022723"/>
    </source>
</evidence>
<keyword evidence="3" id="KW-0325">Glycoprotein</keyword>
<evidence type="ECO:0000313" key="5">
    <source>
        <dbReference type="Proteomes" id="UP001497623"/>
    </source>
</evidence>
<dbReference type="SUPFAM" id="SSF53649">
    <property type="entry name" value="Alkaline phosphatase-like"/>
    <property type="match status" value="1"/>
</dbReference>
<reference evidence="4 5" key="1">
    <citation type="submission" date="2024-05" db="EMBL/GenBank/DDBJ databases">
        <authorList>
            <person name="Wallberg A."/>
        </authorList>
    </citation>
    <scope>NUCLEOTIDE SEQUENCE [LARGE SCALE GENOMIC DNA]</scope>
</reference>
<dbReference type="PANTHER" id="PTHR10342">
    <property type="entry name" value="ARYLSULFATASE"/>
    <property type="match status" value="1"/>
</dbReference>
<proteinExistence type="predicted"/>
<evidence type="ECO:0000256" key="2">
    <source>
        <dbReference type="ARBA" id="ARBA00022837"/>
    </source>
</evidence>
<name>A0AAV2SPR3_MEGNR</name>
<organism evidence="4 5">
    <name type="scientific">Meganyctiphanes norvegica</name>
    <name type="common">Northern krill</name>
    <name type="synonym">Thysanopoda norvegica</name>
    <dbReference type="NCBI Taxonomy" id="48144"/>
    <lineage>
        <taxon>Eukaryota</taxon>
        <taxon>Metazoa</taxon>
        <taxon>Ecdysozoa</taxon>
        <taxon>Arthropoda</taxon>
        <taxon>Crustacea</taxon>
        <taxon>Multicrustacea</taxon>
        <taxon>Malacostraca</taxon>
        <taxon>Eumalacostraca</taxon>
        <taxon>Eucarida</taxon>
        <taxon>Euphausiacea</taxon>
        <taxon>Euphausiidae</taxon>
        <taxon>Meganyctiphanes</taxon>
    </lineage>
</organism>
<dbReference type="Gene3D" id="3.30.1120.10">
    <property type="match status" value="1"/>
</dbReference>
<dbReference type="AlphaFoldDB" id="A0AAV2SPR3"/>
<keyword evidence="2" id="KW-0106">Calcium</keyword>
<dbReference type="Proteomes" id="UP001497623">
    <property type="component" value="Unassembled WGS sequence"/>
</dbReference>
<dbReference type="PANTHER" id="PTHR10342:SF274">
    <property type="entry name" value="ARYLSULFATASE B"/>
    <property type="match status" value="1"/>
</dbReference>
<keyword evidence="1" id="KW-0479">Metal-binding</keyword>